<dbReference type="EMBL" id="JAPDGR010001764">
    <property type="protein sequence ID" value="KAJ2979810.1"/>
    <property type="molecule type" value="Genomic_DNA"/>
</dbReference>
<evidence type="ECO:0000313" key="1">
    <source>
        <dbReference type="EMBL" id="KAJ2979810.1"/>
    </source>
</evidence>
<name>A0ACC1NLI5_9PEZI</name>
<reference evidence="1" key="1">
    <citation type="submission" date="2022-10" db="EMBL/GenBank/DDBJ databases">
        <title>Genome Sequence of Xylaria curta.</title>
        <authorList>
            <person name="Buettner E."/>
        </authorList>
    </citation>
    <scope>NUCLEOTIDE SEQUENCE</scope>
    <source>
        <strain evidence="1">Babe10</strain>
    </source>
</reference>
<protein>
    <submittedName>
        <fullName evidence="1">Uncharacterized protein</fullName>
    </submittedName>
</protein>
<comment type="caution">
    <text evidence="1">The sequence shown here is derived from an EMBL/GenBank/DDBJ whole genome shotgun (WGS) entry which is preliminary data.</text>
</comment>
<accession>A0ACC1NLI5</accession>
<proteinExistence type="predicted"/>
<gene>
    <name evidence="1" type="ORF">NUW58_g7109</name>
</gene>
<keyword evidence="2" id="KW-1185">Reference proteome</keyword>
<evidence type="ECO:0000313" key="2">
    <source>
        <dbReference type="Proteomes" id="UP001143856"/>
    </source>
</evidence>
<dbReference type="Proteomes" id="UP001143856">
    <property type="component" value="Unassembled WGS sequence"/>
</dbReference>
<organism evidence="1 2">
    <name type="scientific">Xylaria curta</name>
    <dbReference type="NCBI Taxonomy" id="42375"/>
    <lineage>
        <taxon>Eukaryota</taxon>
        <taxon>Fungi</taxon>
        <taxon>Dikarya</taxon>
        <taxon>Ascomycota</taxon>
        <taxon>Pezizomycotina</taxon>
        <taxon>Sordariomycetes</taxon>
        <taxon>Xylariomycetidae</taxon>
        <taxon>Xylariales</taxon>
        <taxon>Xylariaceae</taxon>
        <taxon>Xylaria</taxon>
    </lineage>
</organism>
<sequence>MNTTSLTPNIAKLIKIPRRNDERIILHFDYDCFYASVFENEIPSLKSQPLGVKQKSILATCNYVARAQGVKKLMTISEAERICPDLILMNGEDLTRFRDVSKKLWAFLRAHSWNNRVERLGLDEVFLDVTDVIAYNQEMLNVHALKDSFFQLDRTDPVKGFAFDGSKFSGCVQLPSTDTKANGGVEVDVDNPLCVRLMLASHLARYLRLNSTRISGTPRAAGYPPTSS</sequence>